<evidence type="ECO:0000256" key="7">
    <source>
        <dbReference type="HAMAP-Rule" id="MF_00201"/>
    </source>
</evidence>
<evidence type="ECO:0000256" key="2">
    <source>
        <dbReference type="ARBA" id="ARBA00021310"/>
    </source>
</evidence>
<dbReference type="EMBL" id="JAYJLD010000003">
    <property type="protein sequence ID" value="MEB3100683.1"/>
    <property type="molecule type" value="Genomic_DNA"/>
</dbReference>
<keyword evidence="5 7" id="KW-0234">DNA repair</keyword>
<dbReference type="Pfam" id="PF02565">
    <property type="entry name" value="RecO_C"/>
    <property type="match status" value="1"/>
</dbReference>
<keyword evidence="10" id="KW-1185">Reference proteome</keyword>
<proteinExistence type="inferred from homology"/>
<dbReference type="Gene3D" id="2.40.50.140">
    <property type="entry name" value="Nucleic acid-binding proteins"/>
    <property type="match status" value="1"/>
</dbReference>
<feature type="domain" description="DNA replication/recombination mediator RecO N-terminal" evidence="8">
    <location>
        <begin position="4"/>
        <end position="77"/>
    </location>
</feature>
<evidence type="ECO:0000313" key="9">
    <source>
        <dbReference type="EMBL" id="MEB3100683.1"/>
    </source>
</evidence>
<keyword evidence="3 7" id="KW-0227">DNA damage</keyword>
<dbReference type="InterPro" id="IPR037278">
    <property type="entry name" value="ARFGAP/RecO"/>
</dbReference>
<dbReference type="NCBIfam" id="TIGR00613">
    <property type="entry name" value="reco"/>
    <property type="match status" value="1"/>
</dbReference>
<dbReference type="InterPro" id="IPR003717">
    <property type="entry name" value="RecO"/>
</dbReference>
<reference evidence="9" key="1">
    <citation type="submission" date="2023-12" db="EMBL/GenBank/DDBJ databases">
        <title>Fervidustalea candida gen. nov., sp. nov., a novel member of the family Paenibacillaceae isolated from a geothermal area.</title>
        <authorList>
            <person name="Li W.-J."/>
            <person name="Jiao J.-Y."/>
            <person name="Chen Y."/>
        </authorList>
    </citation>
    <scope>NUCLEOTIDE SEQUENCE</scope>
    <source>
        <strain evidence="9">SYSU GA230002</strain>
    </source>
</reference>
<comment type="caution">
    <text evidence="9">The sequence shown here is derived from an EMBL/GenBank/DDBJ whole genome shotgun (WGS) entry which is preliminary data.</text>
</comment>
<evidence type="ECO:0000256" key="4">
    <source>
        <dbReference type="ARBA" id="ARBA00023172"/>
    </source>
</evidence>
<accession>A0ABU5ZEP0</accession>
<dbReference type="PANTHER" id="PTHR33991">
    <property type="entry name" value="DNA REPAIR PROTEIN RECO"/>
    <property type="match status" value="1"/>
</dbReference>
<dbReference type="Pfam" id="PF11967">
    <property type="entry name" value="RecO_N"/>
    <property type="match status" value="1"/>
</dbReference>
<name>A0ABU5ZEP0_9BACL</name>
<dbReference type="Gene3D" id="1.20.1440.120">
    <property type="entry name" value="Recombination protein O, C-terminal domain"/>
    <property type="match status" value="1"/>
</dbReference>
<sequence length="248" mass="28122">MLNRIEGIVIRAMDYGEGHKIITLYTKEAGRVTVMARGAKKLKSRFSAIAQLFTYGEFVFFKTGAMGTLNHGEIIRSHHLLREDLLKAAYASYIAEMIDRMTEHEAGSSALFEQLEAAFEAIEDGKDPQIVAHVMEMKILEFSGYGPEFEACVSCGRETGLSVLSFQLGGVLCSPCQTKDPSARHIEEGTWKLLRLFRRMDLRRLGKISVKNETKKQIKPILRGLMDTHIGIQWKARNFLDQMEKYEI</sequence>
<dbReference type="Proteomes" id="UP001310386">
    <property type="component" value="Unassembled WGS sequence"/>
</dbReference>
<dbReference type="InterPro" id="IPR022572">
    <property type="entry name" value="DNA_rep/recomb_RecO_N"/>
</dbReference>
<organism evidence="9 10">
    <name type="scientific">Ferviditalea candida</name>
    <dbReference type="NCBI Taxonomy" id="3108399"/>
    <lineage>
        <taxon>Bacteria</taxon>
        <taxon>Bacillati</taxon>
        <taxon>Bacillota</taxon>
        <taxon>Bacilli</taxon>
        <taxon>Bacillales</taxon>
        <taxon>Paenibacillaceae</taxon>
        <taxon>Ferviditalea</taxon>
    </lineage>
</organism>
<comment type="function">
    <text evidence="7">Involved in DNA repair and RecF pathway recombination.</text>
</comment>
<dbReference type="SUPFAM" id="SSF57863">
    <property type="entry name" value="ArfGap/RecO-like zinc finger"/>
    <property type="match status" value="1"/>
</dbReference>
<evidence type="ECO:0000256" key="6">
    <source>
        <dbReference type="ARBA" id="ARBA00033409"/>
    </source>
</evidence>
<dbReference type="InterPro" id="IPR042242">
    <property type="entry name" value="RecO_C"/>
</dbReference>
<keyword evidence="4 7" id="KW-0233">DNA recombination</keyword>
<evidence type="ECO:0000259" key="8">
    <source>
        <dbReference type="Pfam" id="PF11967"/>
    </source>
</evidence>
<gene>
    <name evidence="7 9" type="primary">recO</name>
    <name evidence="9" type="ORF">VF724_03315</name>
</gene>
<protein>
    <recommendedName>
        <fullName evidence="2 7">DNA repair protein RecO</fullName>
    </recommendedName>
    <alternativeName>
        <fullName evidence="6 7">Recombination protein O</fullName>
    </alternativeName>
</protein>
<dbReference type="InterPro" id="IPR012340">
    <property type="entry name" value="NA-bd_OB-fold"/>
</dbReference>
<evidence type="ECO:0000256" key="3">
    <source>
        <dbReference type="ARBA" id="ARBA00022763"/>
    </source>
</evidence>
<evidence type="ECO:0000256" key="1">
    <source>
        <dbReference type="ARBA" id="ARBA00007452"/>
    </source>
</evidence>
<evidence type="ECO:0000313" key="10">
    <source>
        <dbReference type="Proteomes" id="UP001310386"/>
    </source>
</evidence>
<comment type="similarity">
    <text evidence="1 7">Belongs to the RecO family.</text>
</comment>
<evidence type="ECO:0000256" key="5">
    <source>
        <dbReference type="ARBA" id="ARBA00023204"/>
    </source>
</evidence>
<dbReference type="RefSeq" id="WP_371752797.1">
    <property type="nucleotide sequence ID" value="NZ_JAYJLD010000003.1"/>
</dbReference>
<dbReference type="PANTHER" id="PTHR33991:SF1">
    <property type="entry name" value="DNA REPAIR PROTEIN RECO"/>
    <property type="match status" value="1"/>
</dbReference>
<dbReference type="SUPFAM" id="SSF50249">
    <property type="entry name" value="Nucleic acid-binding proteins"/>
    <property type="match status" value="1"/>
</dbReference>
<dbReference type="HAMAP" id="MF_00201">
    <property type="entry name" value="RecO"/>
    <property type="match status" value="1"/>
</dbReference>